<accession>A0A1H3Q1A5</accession>
<organism evidence="1 2">
    <name type="scientific">Geodermatophilus africanus</name>
    <dbReference type="NCBI Taxonomy" id="1137993"/>
    <lineage>
        <taxon>Bacteria</taxon>
        <taxon>Bacillati</taxon>
        <taxon>Actinomycetota</taxon>
        <taxon>Actinomycetes</taxon>
        <taxon>Geodermatophilales</taxon>
        <taxon>Geodermatophilaceae</taxon>
        <taxon>Geodermatophilus</taxon>
    </lineage>
</organism>
<dbReference type="GO" id="GO:0005737">
    <property type="term" value="C:cytoplasm"/>
    <property type="evidence" value="ECO:0007669"/>
    <property type="project" value="TreeGrafter"/>
</dbReference>
<dbReference type="STRING" id="1137993.SAMN05660209_04548"/>
<evidence type="ECO:0000313" key="1">
    <source>
        <dbReference type="EMBL" id="SDZ06908.1"/>
    </source>
</evidence>
<evidence type="ECO:0000313" key="2">
    <source>
        <dbReference type="Proteomes" id="UP000198921"/>
    </source>
</evidence>
<dbReference type="OrthoDB" id="4311033at2"/>
<dbReference type="Proteomes" id="UP000198921">
    <property type="component" value="Unassembled WGS sequence"/>
</dbReference>
<dbReference type="Gene3D" id="3.30.1780.10">
    <property type="entry name" value="ornithine cyclodeaminase, domain 1"/>
    <property type="match status" value="1"/>
</dbReference>
<reference evidence="2" key="1">
    <citation type="submission" date="2016-10" db="EMBL/GenBank/DDBJ databases">
        <authorList>
            <person name="Varghese N."/>
            <person name="Submissions S."/>
        </authorList>
    </citation>
    <scope>NUCLEOTIDE SEQUENCE [LARGE SCALE GENOMIC DNA]</scope>
    <source>
        <strain evidence="2">DSM 45422</strain>
    </source>
</reference>
<dbReference type="RefSeq" id="WP_091161279.1">
    <property type="nucleotide sequence ID" value="NZ_FNOT01000019.1"/>
</dbReference>
<dbReference type="InterPro" id="IPR036291">
    <property type="entry name" value="NAD(P)-bd_dom_sf"/>
</dbReference>
<dbReference type="Gene3D" id="3.40.50.720">
    <property type="entry name" value="NAD(P)-binding Rossmann-like Domain"/>
    <property type="match status" value="1"/>
</dbReference>
<dbReference type="EMBL" id="FNOT01000019">
    <property type="protein sequence ID" value="SDZ06908.1"/>
    <property type="molecule type" value="Genomic_DNA"/>
</dbReference>
<dbReference type="InterPro" id="IPR023401">
    <property type="entry name" value="ODC_N"/>
</dbReference>
<gene>
    <name evidence="1" type="ORF">SAMN05660209_04548</name>
</gene>
<protein>
    <submittedName>
        <fullName evidence="1">Ornithine cyclodeaminase</fullName>
    </submittedName>
</protein>
<proteinExistence type="predicted"/>
<dbReference type="PANTHER" id="PTHR13812">
    <property type="entry name" value="KETIMINE REDUCTASE MU-CRYSTALLIN"/>
    <property type="match status" value="1"/>
</dbReference>
<dbReference type="InterPro" id="IPR003462">
    <property type="entry name" value="ODC_Mu_crystall"/>
</dbReference>
<dbReference type="Pfam" id="PF02423">
    <property type="entry name" value="OCD_Mu_crystall"/>
    <property type="match status" value="1"/>
</dbReference>
<name>A0A1H3Q1A5_9ACTN</name>
<dbReference type="SUPFAM" id="SSF51735">
    <property type="entry name" value="NAD(P)-binding Rossmann-fold domains"/>
    <property type="match status" value="1"/>
</dbReference>
<sequence length="300" mass="30204">MRVLDADAVAAFGPAAAVRAITDALRGGLDPAGDPPRTAVGLSNGQFLLMPSEVPAAAGVKVVAVAPGNPARGLPRIQATYLLLDRETLALRAVLDGTALTTLRTPAVSVAAVLPALPDRPLRVAVVGAGPQAVGHVATLAAVRPLAGATHLVRDPSRTPLAAVRLGSADADAALRAADVVVCATSARSPVFDSALLRDDAVVVAVGSHEPDARELDAALLGRATVVVEDVATALREAGDVVLAIAEGALTVDDLVLVRDVVTGAVPLPTDRPLVVKSVGMSWQDLVVAEAVVAGEAAGR</sequence>
<dbReference type="PIRSF" id="PIRSF001439">
    <property type="entry name" value="CryM"/>
    <property type="match status" value="1"/>
</dbReference>
<dbReference type="PANTHER" id="PTHR13812:SF19">
    <property type="entry name" value="KETIMINE REDUCTASE MU-CRYSTALLIN"/>
    <property type="match status" value="1"/>
</dbReference>
<dbReference type="AlphaFoldDB" id="A0A1H3Q1A5"/>
<keyword evidence="2" id="KW-1185">Reference proteome</keyword>